<name>A0A921IQP4_9ACTN</name>
<feature type="transmembrane region" description="Helical" evidence="1">
    <location>
        <begin position="112"/>
        <end position="145"/>
    </location>
</feature>
<proteinExistence type="predicted"/>
<keyword evidence="1" id="KW-1133">Transmembrane helix</keyword>
<reference evidence="2" key="2">
    <citation type="submission" date="2021-09" db="EMBL/GenBank/DDBJ databases">
        <authorList>
            <person name="Gilroy R."/>
        </authorList>
    </citation>
    <scope>NUCLEOTIDE SEQUENCE</scope>
    <source>
        <strain evidence="2">ChiGjej2B2-7701</strain>
    </source>
</reference>
<evidence type="ECO:0000256" key="1">
    <source>
        <dbReference type="SAM" id="Phobius"/>
    </source>
</evidence>
<feature type="transmembrane region" description="Helical" evidence="1">
    <location>
        <begin position="70"/>
        <end position="91"/>
    </location>
</feature>
<protein>
    <submittedName>
        <fullName evidence="2">ABC transporter permease</fullName>
    </submittedName>
</protein>
<feature type="transmembrane region" description="Helical" evidence="1">
    <location>
        <begin position="33"/>
        <end position="50"/>
    </location>
</feature>
<dbReference type="EMBL" id="DYVF01000018">
    <property type="protein sequence ID" value="HJG30173.1"/>
    <property type="molecule type" value="Genomic_DNA"/>
</dbReference>
<comment type="caution">
    <text evidence="2">The sequence shown here is derived from an EMBL/GenBank/DDBJ whole genome shotgun (WGS) entry which is preliminary data.</text>
</comment>
<dbReference type="AlphaFoldDB" id="A0A921IQP4"/>
<feature type="transmembrane region" description="Helical" evidence="1">
    <location>
        <begin position="237"/>
        <end position="259"/>
    </location>
</feature>
<evidence type="ECO:0000313" key="3">
    <source>
        <dbReference type="Proteomes" id="UP000746751"/>
    </source>
</evidence>
<keyword evidence="1" id="KW-0812">Transmembrane</keyword>
<feature type="transmembrane region" description="Helical" evidence="1">
    <location>
        <begin position="182"/>
        <end position="206"/>
    </location>
</feature>
<gene>
    <name evidence="2" type="ORF">K8U80_02125</name>
</gene>
<feature type="transmembrane region" description="Helical" evidence="1">
    <location>
        <begin position="151"/>
        <end position="175"/>
    </location>
</feature>
<sequence length="263" mass="28569">MTAGGKEAFASKRRLGIARQVILEIRKGRRKHLWLICAAMLGVLLLWFGYQSARQVEVTADYRVLLYSLPTVNAVFLPLLSAVVASTVCDVENRGNMWKQLLTVERAEDLFCAKWFTCALVLAAVVTVEVAAASVIGGALGFQAVPVSESLVLWVSTLSVCLFVATVVECLCLFIANQFVPLVVGVALSFLGLFSMYLPSAVSVFVPSSYFGLLSTVGMSYDYAAEVITWSTVAWPVGYFAVIVLVTVATFALSLRAFARKEL</sequence>
<evidence type="ECO:0000313" key="2">
    <source>
        <dbReference type="EMBL" id="HJG30173.1"/>
    </source>
</evidence>
<dbReference type="Pfam" id="PF12730">
    <property type="entry name" value="ABC2_membrane_4"/>
    <property type="match status" value="1"/>
</dbReference>
<accession>A0A921IQP4</accession>
<keyword evidence="1" id="KW-0472">Membrane</keyword>
<organism evidence="2 3">
    <name type="scientific">Collinsella ihumii</name>
    <dbReference type="NCBI Taxonomy" id="1720204"/>
    <lineage>
        <taxon>Bacteria</taxon>
        <taxon>Bacillati</taxon>
        <taxon>Actinomycetota</taxon>
        <taxon>Coriobacteriia</taxon>
        <taxon>Coriobacteriales</taxon>
        <taxon>Coriobacteriaceae</taxon>
        <taxon>Collinsella</taxon>
    </lineage>
</organism>
<reference evidence="2" key="1">
    <citation type="journal article" date="2021" name="PeerJ">
        <title>Extensive microbial diversity within the chicken gut microbiome revealed by metagenomics and culture.</title>
        <authorList>
            <person name="Gilroy R."/>
            <person name="Ravi A."/>
            <person name="Getino M."/>
            <person name="Pursley I."/>
            <person name="Horton D.L."/>
            <person name="Alikhan N.F."/>
            <person name="Baker D."/>
            <person name="Gharbi K."/>
            <person name="Hall N."/>
            <person name="Watson M."/>
            <person name="Adriaenssens E.M."/>
            <person name="Foster-Nyarko E."/>
            <person name="Jarju S."/>
            <person name="Secka A."/>
            <person name="Antonio M."/>
            <person name="Oren A."/>
            <person name="Chaudhuri R.R."/>
            <person name="La Ragione R."/>
            <person name="Hildebrand F."/>
            <person name="Pallen M.J."/>
        </authorList>
    </citation>
    <scope>NUCLEOTIDE SEQUENCE</scope>
    <source>
        <strain evidence="2">ChiGjej2B2-7701</strain>
    </source>
</reference>
<dbReference type="Proteomes" id="UP000746751">
    <property type="component" value="Unassembled WGS sequence"/>
</dbReference>